<dbReference type="InterPro" id="IPR011990">
    <property type="entry name" value="TPR-like_helical_dom_sf"/>
</dbReference>
<protein>
    <submittedName>
        <fullName evidence="8">Starch-binding associating with outer membrane</fullName>
    </submittedName>
</protein>
<evidence type="ECO:0000256" key="2">
    <source>
        <dbReference type="ARBA" id="ARBA00006275"/>
    </source>
</evidence>
<dbReference type="InterPro" id="IPR012944">
    <property type="entry name" value="SusD_RagB_dom"/>
</dbReference>
<evidence type="ECO:0000313" key="9">
    <source>
        <dbReference type="Proteomes" id="UP000199138"/>
    </source>
</evidence>
<feature type="domain" description="RagB/SusD" evidence="6">
    <location>
        <begin position="319"/>
        <end position="416"/>
    </location>
</feature>
<dbReference type="EMBL" id="FPBK01000025">
    <property type="protein sequence ID" value="SFU78112.1"/>
    <property type="molecule type" value="Genomic_DNA"/>
</dbReference>
<organism evidence="8 9">
    <name type="scientific">Pustulibacterium marinum</name>
    <dbReference type="NCBI Taxonomy" id="1224947"/>
    <lineage>
        <taxon>Bacteria</taxon>
        <taxon>Pseudomonadati</taxon>
        <taxon>Bacteroidota</taxon>
        <taxon>Flavobacteriia</taxon>
        <taxon>Flavobacteriales</taxon>
        <taxon>Flavobacteriaceae</taxon>
        <taxon>Pustulibacterium</taxon>
    </lineage>
</organism>
<comment type="subcellular location">
    <subcellularLocation>
        <location evidence="1">Cell outer membrane</location>
    </subcellularLocation>
</comment>
<sequence>MMITWISLCCIGCEELVEVEAPANQLGTLQVYEDVQTARAALDGLYASLRDQSVLAGGNSYGMGTLLDTYTDNLDCFYNDTNGTMDIYENQPMDTNNTIETVWNTAYEQIYYANSLVVGLTNSQAIDTDTKAQLIGETIVLRSLIYYYLAELFGAIPYTTSIDYQYNRQLDKMEEEVLYQQLITDVMEVMDGMAVSYRDTERTYVNRSVASLVLAKVYSTLGDYAATEQWASEVLGNELYSFETNLEEVFHKAGTHILWQMPPQLAGNATPEATFYFFEDAAPHAYALTENLVNSFSDADLRKQQWMVPVTVGGTTWYRVAKYQNIADNTNEYSVVFRMGEVYLLLAEALVQQGQTTAALPYINAIRTRAGLLPLSNGSTEELLDAILQESRHEFFTEGGHRFLELKRMGWLNTLLEVKPNWEDYNERWPLPLNELLLNAHLYPQNTGY</sequence>
<evidence type="ECO:0000256" key="5">
    <source>
        <dbReference type="ARBA" id="ARBA00023237"/>
    </source>
</evidence>
<evidence type="ECO:0000256" key="4">
    <source>
        <dbReference type="ARBA" id="ARBA00023136"/>
    </source>
</evidence>
<feature type="domain" description="SusD-like N-terminal" evidence="7">
    <location>
        <begin position="40"/>
        <end position="218"/>
    </location>
</feature>
<evidence type="ECO:0000256" key="3">
    <source>
        <dbReference type="ARBA" id="ARBA00022729"/>
    </source>
</evidence>
<keyword evidence="5" id="KW-0998">Cell outer membrane</keyword>
<dbReference type="Pfam" id="PF14322">
    <property type="entry name" value="SusD-like_3"/>
    <property type="match status" value="1"/>
</dbReference>
<dbReference type="Proteomes" id="UP000199138">
    <property type="component" value="Unassembled WGS sequence"/>
</dbReference>
<dbReference type="Pfam" id="PF07980">
    <property type="entry name" value="SusD_RagB"/>
    <property type="match status" value="1"/>
</dbReference>
<dbReference type="SUPFAM" id="SSF48452">
    <property type="entry name" value="TPR-like"/>
    <property type="match status" value="1"/>
</dbReference>
<evidence type="ECO:0000256" key="1">
    <source>
        <dbReference type="ARBA" id="ARBA00004442"/>
    </source>
</evidence>
<dbReference type="AlphaFoldDB" id="A0A1I7IZ16"/>
<dbReference type="Gene3D" id="1.25.40.390">
    <property type="match status" value="1"/>
</dbReference>
<keyword evidence="4" id="KW-0472">Membrane</keyword>
<keyword evidence="9" id="KW-1185">Reference proteome</keyword>
<dbReference type="STRING" id="1224947.SAMN05216480_12522"/>
<comment type="similarity">
    <text evidence="2">Belongs to the SusD family.</text>
</comment>
<evidence type="ECO:0000259" key="7">
    <source>
        <dbReference type="Pfam" id="PF14322"/>
    </source>
</evidence>
<evidence type="ECO:0000313" key="8">
    <source>
        <dbReference type="EMBL" id="SFU78112.1"/>
    </source>
</evidence>
<dbReference type="GO" id="GO:0009279">
    <property type="term" value="C:cell outer membrane"/>
    <property type="evidence" value="ECO:0007669"/>
    <property type="project" value="UniProtKB-SubCell"/>
</dbReference>
<keyword evidence="3" id="KW-0732">Signal</keyword>
<gene>
    <name evidence="8" type="ORF">SAMN05216480_12522</name>
</gene>
<evidence type="ECO:0000259" key="6">
    <source>
        <dbReference type="Pfam" id="PF07980"/>
    </source>
</evidence>
<reference evidence="8 9" key="1">
    <citation type="submission" date="2016-10" db="EMBL/GenBank/DDBJ databases">
        <authorList>
            <person name="de Groot N.N."/>
        </authorList>
    </citation>
    <scope>NUCLEOTIDE SEQUENCE [LARGE SCALE GENOMIC DNA]</scope>
    <source>
        <strain evidence="8 9">CGMCC 1.12333</strain>
    </source>
</reference>
<dbReference type="InterPro" id="IPR033985">
    <property type="entry name" value="SusD-like_N"/>
</dbReference>
<name>A0A1I7IZ16_9FLAO</name>
<accession>A0A1I7IZ16</accession>
<proteinExistence type="inferred from homology"/>